<dbReference type="SUPFAM" id="SSF48317">
    <property type="entry name" value="Acid phosphatase/Vanadium-dependent haloperoxidase"/>
    <property type="match status" value="1"/>
</dbReference>
<dbReference type="SMART" id="SM00014">
    <property type="entry name" value="acidPPc"/>
    <property type="match status" value="1"/>
</dbReference>
<proteinExistence type="predicted"/>
<dbReference type="CDD" id="cd03392">
    <property type="entry name" value="PAP2_like_2"/>
    <property type="match status" value="1"/>
</dbReference>
<dbReference type="Gene3D" id="1.20.144.10">
    <property type="entry name" value="Phosphatidic acid phosphatase type 2/haloperoxidase"/>
    <property type="match status" value="2"/>
</dbReference>
<evidence type="ECO:0000313" key="3">
    <source>
        <dbReference type="EMBL" id="MFD1455296.1"/>
    </source>
</evidence>
<dbReference type="Proteomes" id="UP001597189">
    <property type="component" value="Unassembled WGS sequence"/>
</dbReference>
<evidence type="ECO:0000313" key="4">
    <source>
        <dbReference type="Proteomes" id="UP001597189"/>
    </source>
</evidence>
<gene>
    <name evidence="3" type="ORF">ACFQ44_06300</name>
</gene>
<dbReference type="InterPro" id="IPR036938">
    <property type="entry name" value="PAP2/HPO_sf"/>
</dbReference>
<sequence length="214" mass="23863">MIRQKNQQAAFGCLGLFLILAILVKTQFAPLMRLDQRWSTSFSASALGQHVRVWEWLTLFGSPLVMSGLAVVLALFLWRIRQHSWAGVTLLGVIGGDGLLLVVKQLVGRLRPLHQVVADTGFSFPSGHVFGTVLLAAMLITLLHRFLKGNAVFWWVTALIILGVIGVLLARLGLRAHYPSDVLGSVLLANGWWLEMISLREWVVHKRQKNLVKE</sequence>
<name>A0ABW4D3W8_9LACO</name>
<evidence type="ECO:0000256" key="1">
    <source>
        <dbReference type="SAM" id="Phobius"/>
    </source>
</evidence>
<dbReference type="PANTHER" id="PTHR14969">
    <property type="entry name" value="SPHINGOSINE-1-PHOSPHATE PHOSPHOHYDROLASE"/>
    <property type="match status" value="1"/>
</dbReference>
<feature type="transmembrane region" description="Helical" evidence="1">
    <location>
        <begin position="85"/>
        <end position="107"/>
    </location>
</feature>
<accession>A0ABW4D3W8</accession>
<dbReference type="PANTHER" id="PTHR14969:SF13">
    <property type="entry name" value="AT30094P"/>
    <property type="match status" value="1"/>
</dbReference>
<evidence type="ECO:0000259" key="2">
    <source>
        <dbReference type="SMART" id="SM00014"/>
    </source>
</evidence>
<feature type="domain" description="Phosphatidic acid phosphatase type 2/haloperoxidase" evidence="2">
    <location>
        <begin position="86"/>
        <end position="197"/>
    </location>
</feature>
<dbReference type="Pfam" id="PF01569">
    <property type="entry name" value="PAP2"/>
    <property type="match status" value="1"/>
</dbReference>
<keyword evidence="1" id="KW-1133">Transmembrane helix</keyword>
<reference evidence="4" key="1">
    <citation type="journal article" date="2019" name="Int. J. Syst. Evol. Microbiol.">
        <title>The Global Catalogue of Microorganisms (GCM) 10K type strain sequencing project: providing services to taxonomists for standard genome sequencing and annotation.</title>
        <authorList>
            <consortium name="The Broad Institute Genomics Platform"/>
            <consortium name="The Broad Institute Genome Sequencing Center for Infectious Disease"/>
            <person name="Wu L."/>
            <person name="Ma J."/>
        </authorList>
    </citation>
    <scope>NUCLEOTIDE SEQUENCE [LARGE SCALE GENOMIC DNA]</scope>
    <source>
        <strain evidence="4">CCM 8979</strain>
    </source>
</reference>
<organism evidence="3 4">
    <name type="scientific">Levilactobacillus lanxiensis</name>
    <dbReference type="NCBI Taxonomy" id="2799568"/>
    <lineage>
        <taxon>Bacteria</taxon>
        <taxon>Bacillati</taxon>
        <taxon>Bacillota</taxon>
        <taxon>Bacilli</taxon>
        <taxon>Lactobacillales</taxon>
        <taxon>Lactobacillaceae</taxon>
        <taxon>Levilactobacillus</taxon>
    </lineage>
</organism>
<protein>
    <submittedName>
        <fullName evidence="3">Phosphatase PAP2 family protein</fullName>
    </submittedName>
</protein>
<keyword evidence="4" id="KW-1185">Reference proteome</keyword>
<dbReference type="InterPro" id="IPR000326">
    <property type="entry name" value="PAP2/HPO"/>
</dbReference>
<keyword evidence="1" id="KW-0812">Transmembrane</keyword>
<comment type="caution">
    <text evidence="3">The sequence shown here is derived from an EMBL/GenBank/DDBJ whole genome shotgun (WGS) entry which is preliminary data.</text>
</comment>
<dbReference type="RefSeq" id="WP_203644624.1">
    <property type="nucleotide sequence ID" value="NZ_BOLN01000004.1"/>
</dbReference>
<feature type="transmembrane region" description="Helical" evidence="1">
    <location>
        <begin position="127"/>
        <end position="144"/>
    </location>
</feature>
<dbReference type="EMBL" id="JBHTOD010000004">
    <property type="protein sequence ID" value="MFD1455296.1"/>
    <property type="molecule type" value="Genomic_DNA"/>
</dbReference>
<feature type="transmembrane region" description="Helical" evidence="1">
    <location>
        <begin position="56"/>
        <end position="78"/>
    </location>
</feature>
<feature type="transmembrane region" description="Helical" evidence="1">
    <location>
        <begin position="151"/>
        <end position="170"/>
    </location>
</feature>
<keyword evidence="1" id="KW-0472">Membrane</keyword>